<reference evidence="1" key="2">
    <citation type="submission" date="2021-03" db="UniProtKB">
        <authorList>
            <consortium name="EnsemblPlants"/>
        </authorList>
    </citation>
    <scope>IDENTIFICATION</scope>
</reference>
<dbReference type="AlphaFoldDB" id="A0A803NMZ2"/>
<protein>
    <submittedName>
        <fullName evidence="1">Uncharacterized protein</fullName>
    </submittedName>
</protein>
<accession>A0A803NMZ2</accession>
<evidence type="ECO:0000313" key="2">
    <source>
        <dbReference type="Proteomes" id="UP000596661"/>
    </source>
</evidence>
<sequence>MVTTSKRTTRPTSNPDLKKGEKMYLLGQLEDLGDRWAFTIKMEGSRFMVITSMPTNNLEKAKKGPKMDNHTLTRMTTKPKVGSILTIVNEGMITARETRPIMAIKVTPKMTKILPDRQGPPIKIQIEGPRLTQSFKGWDSGLEMTFGMT</sequence>
<dbReference type="Proteomes" id="UP000596661">
    <property type="component" value="Chromosome 1"/>
</dbReference>
<evidence type="ECO:0000313" key="1">
    <source>
        <dbReference type="EnsemblPlants" id="cds.evm.model.01.2883"/>
    </source>
</evidence>
<proteinExistence type="predicted"/>
<organism evidence="1 2">
    <name type="scientific">Cannabis sativa</name>
    <name type="common">Hemp</name>
    <name type="synonym">Marijuana</name>
    <dbReference type="NCBI Taxonomy" id="3483"/>
    <lineage>
        <taxon>Eukaryota</taxon>
        <taxon>Viridiplantae</taxon>
        <taxon>Streptophyta</taxon>
        <taxon>Embryophyta</taxon>
        <taxon>Tracheophyta</taxon>
        <taxon>Spermatophyta</taxon>
        <taxon>Magnoliopsida</taxon>
        <taxon>eudicotyledons</taxon>
        <taxon>Gunneridae</taxon>
        <taxon>Pentapetalae</taxon>
        <taxon>rosids</taxon>
        <taxon>fabids</taxon>
        <taxon>Rosales</taxon>
        <taxon>Cannabaceae</taxon>
        <taxon>Cannabis</taxon>
    </lineage>
</organism>
<dbReference type="EMBL" id="UZAU01000081">
    <property type="status" value="NOT_ANNOTATED_CDS"/>
    <property type="molecule type" value="Genomic_DNA"/>
</dbReference>
<dbReference type="EnsemblPlants" id="evm.model.01.2883">
    <property type="protein sequence ID" value="cds.evm.model.01.2883"/>
    <property type="gene ID" value="evm.TU.01.2883"/>
</dbReference>
<reference evidence="1" key="1">
    <citation type="submission" date="2018-11" db="EMBL/GenBank/DDBJ databases">
        <authorList>
            <person name="Grassa J C."/>
        </authorList>
    </citation>
    <scope>NUCLEOTIDE SEQUENCE [LARGE SCALE GENOMIC DNA]</scope>
</reference>
<dbReference type="Gramene" id="evm.model.01.2883">
    <property type="protein sequence ID" value="cds.evm.model.01.2883"/>
    <property type="gene ID" value="evm.TU.01.2883"/>
</dbReference>
<keyword evidence="2" id="KW-1185">Reference proteome</keyword>
<name>A0A803NMZ2_CANSA</name>